<dbReference type="Pfam" id="PF01575">
    <property type="entry name" value="MaoC_dehydratas"/>
    <property type="match status" value="1"/>
</dbReference>
<dbReference type="GO" id="GO:0004312">
    <property type="term" value="F:fatty acid synthase activity"/>
    <property type="evidence" value="ECO:0007669"/>
    <property type="project" value="InterPro"/>
</dbReference>
<dbReference type="AlphaFoldDB" id="A0A2A4AFH3"/>
<evidence type="ECO:0000256" key="1">
    <source>
        <dbReference type="ARBA" id="ARBA00005254"/>
    </source>
</evidence>
<evidence type="ECO:0000259" key="2">
    <source>
        <dbReference type="Pfam" id="PF01575"/>
    </source>
</evidence>
<evidence type="ECO:0000313" key="3">
    <source>
        <dbReference type="EMBL" id="PCC82535.1"/>
    </source>
</evidence>
<comment type="similarity">
    <text evidence="1">Belongs to the enoyl-CoA hydratase/isomerase family.</text>
</comment>
<protein>
    <recommendedName>
        <fullName evidence="2">MaoC-like domain-containing protein</fullName>
    </recommendedName>
</protein>
<dbReference type="SUPFAM" id="SSF54637">
    <property type="entry name" value="Thioesterase/thiol ester dehydrase-isomerase"/>
    <property type="match status" value="2"/>
</dbReference>
<dbReference type="PANTHER" id="PTHR43841:SF3">
    <property type="entry name" value="(3R)-HYDROXYACYL-ACP DEHYDRATASE SUBUNIT HADB"/>
    <property type="match status" value="1"/>
</dbReference>
<feature type="domain" description="MaoC-like" evidence="2">
    <location>
        <begin position="195"/>
        <end position="295"/>
    </location>
</feature>
<dbReference type="GO" id="GO:0005835">
    <property type="term" value="C:fatty acid synthase complex"/>
    <property type="evidence" value="ECO:0007669"/>
    <property type="project" value="InterPro"/>
</dbReference>
<dbReference type="PRINTS" id="PR01483">
    <property type="entry name" value="FASYNTHASE"/>
</dbReference>
<accession>A0A2A4AFH3</accession>
<dbReference type="Proteomes" id="UP000218690">
    <property type="component" value="Unassembled WGS sequence"/>
</dbReference>
<name>A0A2A4AFH3_9CORY</name>
<gene>
    <name evidence="3" type="ORF">COM45_08210</name>
</gene>
<reference evidence="3 4" key="1">
    <citation type="submission" date="2017-09" db="EMBL/GenBank/DDBJ databases">
        <title>Draft Genome Sequence of Corynebacterium accolens AH4003.</title>
        <authorList>
            <person name="Chen Y."/>
            <person name="Oosthuysen W.F."/>
            <person name="Kelley S."/>
            <person name="Horswill A."/>
        </authorList>
    </citation>
    <scope>NUCLEOTIDE SEQUENCE [LARGE SCALE GENOMIC DNA]</scope>
    <source>
        <strain evidence="3 4">AH4003</strain>
    </source>
</reference>
<proteinExistence type="inferred from homology"/>
<dbReference type="GO" id="GO:0006633">
    <property type="term" value="P:fatty acid biosynthetic process"/>
    <property type="evidence" value="ECO:0007669"/>
    <property type="project" value="InterPro"/>
</dbReference>
<dbReference type="EMBL" id="NWBP01000024">
    <property type="protein sequence ID" value="PCC82535.1"/>
    <property type="molecule type" value="Genomic_DNA"/>
</dbReference>
<dbReference type="InterPro" id="IPR003965">
    <property type="entry name" value="Fatty_acid_synthase"/>
</dbReference>
<dbReference type="PANTHER" id="PTHR43841">
    <property type="entry name" value="3-HYDROXYACYL-THIOESTER DEHYDRATASE HTDX-RELATED"/>
    <property type="match status" value="1"/>
</dbReference>
<dbReference type="InterPro" id="IPR029069">
    <property type="entry name" value="HotDog_dom_sf"/>
</dbReference>
<organism evidence="3 4">
    <name type="scientific">Corynebacterium accolens</name>
    <dbReference type="NCBI Taxonomy" id="38284"/>
    <lineage>
        <taxon>Bacteria</taxon>
        <taxon>Bacillati</taxon>
        <taxon>Actinomycetota</taxon>
        <taxon>Actinomycetes</taxon>
        <taxon>Mycobacteriales</taxon>
        <taxon>Corynebacteriaceae</taxon>
        <taxon>Corynebacterium</taxon>
    </lineage>
</organism>
<evidence type="ECO:0000313" key="4">
    <source>
        <dbReference type="Proteomes" id="UP000218690"/>
    </source>
</evidence>
<dbReference type="InterPro" id="IPR002539">
    <property type="entry name" value="MaoC-like_dom"/>
</dbReference>
<dbReference type="Gene3D" id="3.10.129.10">
    <property type="entry name" value="Hotdog Thioesterase"/>
    <property type="match status" value="1"/>
</dbReference>
<comment type="caution">
    <text evidence="3">The sequence shown here is derived from an EMBL/GenBank/DDBJ whole genome shotgun (WGS) entry which is preliminary data.</text>
</comment>
<sequence length="305" mass="33430">MLDRNVQNLKGIPQLSKLYRKQVIKALPGVAGKRVIDDPPIAYRVEGVHIDPEHLAAYCQAVGFRLGNEVPVTYPYALAFPLAVKVLDSPGFPFPAMGIVHLSNKIEQFRPLHVEDAFTIDVHAENLRSHRKGLVLDMITSIYVEGILVWQQTSAFLGPKAHFSSSTPADVQVRPEAAHFLPQPEKPAPGVTAMATLRFSPEAVKTYAAASGDKNPIHTSRLGAKAFGFPNTIAHGMFTHAKMLTAFEGRLPDAVRVQADFYKPVILPATTALFKQKEGSGWNAQLRQAKNVEKLHVAVNVEPAH</sequence>